<organism evidence="1">
    <name type="scientific">marine sediment metagenome</name>
    <dbReference type="NCBI Taxonomy" id="412755"/>
    <lineage>
        <taxon>unclassified sequences</taxon>
        <taxon>metagenomes</taxon>
        <taxon>ecological metagenomes</taxon>
    </lineage>
</organism>
<sequence>MASVLFGAGVAEMRGQIGGVIFSVWKGIGTARRRGNPVRRMRTTQPRSRAILGWLARKWGTLSAANRLLWQTWADEHPGTDKFGNPFIMSGMNAYVQLNIRAFKMGGVGGVGDTPPVANLVQTVVDVVAVGGALPGEVLLTWTLPGGGVVADFVEIRMAGPFASPALEKLPEEMDFLQTVAGNIVTATISGLVELTNYWFGIRYVGADGQASNWHAKQAVPTPTP</sequence>
<proteinExistence type="predicted"/>
<dbReference type="InterPro" id="IPR036116">
    <property type="entry name" value="FN3_sf"/>
</dbReference>
<protein>
    <submittedName>
        <fullName evidence="1">Uncharacterized protein</fullName>
    </submittedName>
</protein>
<dbReference type="SUPFAM" id="SSF49265">
    <property type="entry name" value="Fibronectin type III"/>
    <property type="match status" value="1"/>
</dbReference>
<accession>A0A0F9IUG4</accession>
<dbReference type="EMBL" id="LAZR01011575">
    <property type="protein sequence ID" value="KKM60978.1"/>
    <property type="molecule type" value="Genomic_DNA"/>
</dbReference>
<name>A0A0F9IUG4_9ZZZZ</name>
<evidence type="ECO:0000313" key="1">
    <source>
        <dbReference type="EMBL" id="KKM60978.1"/>
    </source>
</evidence>
<gene>
    <name evidence="1" type="ORF">LCGC14_1536380</name>
</gene>
<reference evidence="1" key="1">
    <citation type="journal article" date="2015" name="Nature">
        <title>Complex archaea that bridge the gap between prokaryotes and eukaryotes.</title>
        <authorList>
            <person name="Spang A."/>
            <person name="Saw J.H."/>
            <person name="Jorgensen S.L."/>
            <person name="Zaremba-Niedzwiedzka K."/>
            <person name="Martijn J."/>
            <person name="Lind A.E."/>
            <person name="van Eijk R."/>
            <person name="Schleper C."/>
            <person name="Guy L."/>
            <person name="Ettema T.J."/>
        </authorList>
    </citation>
    <scope>NUCLEOTIDE SEQUENCE</scope>
</reference>
<comment type="caution">
    <text evidence="1">The sequence shown here is derived from an EMBL/GenBank/DDBJ whole genome shotgun (WGS) entry which is preliminary data.</text>
</comment>
<dbReference type="AlphaFoldDB" id="A0A0F9IUG4"/>